<dbReference type="InterPro" id="IPR021778">
    <property type="entry name" value="Se/S_carrier-like"/>
</dbReference>
<dbReference type="Proteomes" id="UP000094296">
    <property type="component" value="Unassembled WGS sequence"/>
</dbReference>
<gene>
    <name evidence="2" type="ORF">BHF68_11100</name>
</gene>
<evidence type="ECO:0000259" key="1">
    <source>
        <dbReference type="Pfam" id="PF11823"/>
    </source>
</evidence>
<keyword evidence="3" id="KW-1185">Reference proteome</keyword>
<dbReference type="AlphaFoldDB" id="A0A1E5FZH7"/>
<name>A0A1E5FZH7_9FIRM</name>
<dbReference type="Pfam" id="PF11823">
    <property type="entry name" value="Se_S_carrier"/>
    <property type="match status" value="1"/>
</dbReference>
<organism evidence="2 3">
    <name type="scientific">Desulfuribacillus alkaliarsenatis</name>
    <dbReference type="NCBI Taxonomy" id="766136"/>
    <lineage>
        <taxon>Bacteria</taxon>
        <taxon>Bacillati</taxon>
        <taxon>Bacillota</taxon>
        <taxon>Desulfuribacillia</taxon>
        <taxon>Desulfuribacillales</taxon>
        <taxon>Desulfuribacillaceae</taxon>
        <taxon>Desulfuribacillus</taxon>
    </lineage>
</organism>
<dbReference type="OrthoDB" id="3192849at2"/>
<dbReference type="STRING" id="766136.BHF68_11100"/>
<accession>A0A1E5FZH7</accession>
<reference evidence="2 3" key="1">
    <citation type="submission" date="2016-09" db="EMBL/GenBank/DDBJ databases">
        <title>Draft genome sequence for the type strain of Desulfuribacillus alkaliarsenatis AHT28, an obligately anaerobic, sulfidogenic bacterium isolated from Russian soda lake sediments.</title>
        <authorList>
            <person name="Abin C.A."/>
            <person name="Hollibaugh J.T."/>
        </authorList>
    </citation>
    <scope>NUCLEOTIDE SEQUENCE [LARGE SCALE GENOMIC DNA]</scope>
    <source>
        <strain evidence="2 3">AHT28</strain>
    </source>
</reference>
<dbReference type="EMBL" id="MIJE01000034">
    <property type="protein sequence ID" value="OEF95929.1"/>
    <property type="molecule type" value="Genomic_DNA"/>
</dbReference>
<evidence type="ECO:0000313" key="3">
    <source>
        <dbReference type="Proteomes" id="UP000094296"/>
    </source>
</evidence>
<proteinExistence type="predicted"/>
<feature type="domain" description="Putative Se/S carrier protein-like" evidence="1">
    <location>
        <begin position="2"/>
        <end position="66"/>
    </location>
</feature>
<dbReference type="RefSeq" id="WP_069644202.1">
    <property type="nucleotide sequence ID" value="NZ_MIJE01000034.1"/>
</dbReference>
<sequence length="71" mass="7948">MLMIFPTVHWTLCAEKALKSKELEHIVVPVPPHVNEGCGLGIKVDLILKDLVMQIFQQEQIPVEKILGGKC</sequence>
<evidence type="ECO:0000313" key="2">
    <source>
        <dbReference type="EMBL" id="OEF95929.1"/>
    </source>
</evidence>
<protein>
    <recommendedName>
        <fullName evidence="1">Putative Se/S carrier protein-like domain-containing protein</fullName>
    </recommendedName>
</protein>
<comment type="caution">
    <text evidence="2">The sequence shown here is derived from an EMBL/GenBank/DDBJ whole genome shotgun (WGS) entry which is preliminary data.</text>
</comment>